<evidence type="ECO:0000313" key="3">
    <source>
        <dbReference type="Proteomes" id="UP000324222"/>
    </source>
</evidence>
<proteinExistence type="predicted"/>
<keyword evidence="3" id="KW-1185">Reference proteome</keyword>
<protein>
    <submittedName>
        <fullName evidence="2">Uncharacterized protein</fullName>
    </submittedName>
</protein>
<sequence>MRQKVSGVRQEMERVPPQVWHRRPYICVGRALVEPHLFTRGNSSATAALDSDLYSPKRLDKPRHPPPPPPSPPPPPPKKPKKNTKHQTEMSISRSAFSEEDADDGDVRSGPATTEGRTNQRVLTPVQRGHIASLHLPRRNWTLPYTNCPDNTSYHPQREDTASLHLLRRNRTLPRTRCVLTPGAIQGGRTHCLAAPSTEELDPAPHQLSW</sequence>
<feature type="region of interest" description="Disordered" evidence="1">
    <location>
        <begin position="48"/>
        <end position="118"/>
    </location>
</feature>
<accession>A0A5B7G319</accession>
<name>A0A5B7G319_PORTR</name>
<evidence type="ECO:0000256" key="1">
    <source>
        <dbReference type="SAM" id="MobiDB-lite"/>
    </source>
</evidence>
<organism evidence="2 3">
    <name type="scientific">Portunus trituberculatus</name>
    <name type="common">Swimming crab</name>
    <name type="synonym">Neptunus trituberculatus</name>
    <dbReference type="NCBI Taxonomy" id="210409"/>
    <lineage>
        <taxon>Eukaryota</taxon>
        <taxon>Metazoa</taxon>
        <taxon>Ecdysozoa</taxon>
        <taxon>Arthropoda</taxon>
        <taxon>Crustacea</taxon>
        <taxon>Multicrustacea</taxon>
        <taxon>Malacostraca</taxon>
        <taxon>Eumalacostraca</taxon>
        <taxon>Eucarida</taxon>
        <taxon>Decapoda</taxon>
        <taxon>Pleocyemata</taxon>
        <taxon>Brachyura</taxon>
        <taxon>Eubrachyura</taxon>
        <taxon>Portunoidea</taxon>
        <taxon>Portunidae</taxon>
        <taxon>Portuninae</taxon>
        <taxon>Portunus</taxon>
    </lineage>
</organism>
<dbReference type="AlphaFoldDB" id="A0A5B7G319"/>
<comment type="caution">
    <text evidence="2">The sequence shown here is derived from an EMBL/GenBank/DDBJ whole genome shotgun (WGS) entry which is preliminary data.</text>
</comment>
<gene>
    <name evidence="2" type="ORF">E2C01_047221</name>
</gene>
<reference evidence="2 3" key="1">
    <citation type="submission" date="2019-05" db="EMBL/GenBank/DDBJ databases">
        <title>Another draft genome of Portunus trituberculatus and its Hox gene families provides insights of decapod evolution.</title>
        <authorList>
            <person name="Jeong J.-H."/>
            <person name="Song I."/>
            <person name="Kim S."/>
            <person name="Choi T."/>
            <person name="Kim D."/>
            <person name="Ryu S."/>
            <person name="Kim W."/>
        </authorList>
    </citation>
    <scope>NUCLEOTIDE SEQUENCE [LARGE SCALE GENOMIC DNA]</scope>
    <source>
        <tissue evidence="2">Muscle</tissue>
    </source>
</reference>
<evidence type="ECO:0000313" key="2">
    <source>
        <dbReference type="EMBL" id="MPC53332.1"/>
    </source>
</evidence>
<dbReference type="EMBL" id="VSRR010011546">
    <property type="protein sequence ID" value="MPC53332.1"/>
    <property type="molecule type" value="Genomic_DNA"/>
</dbReference>
<dbReference type="Proteomes" id="UP000324222">
    <property type="component" value="Unassembled WGS sequence"/>
</dbReference>
<feature type="compositionally biased region" description="Pro residues" evidence="1">
    <location>
        <begin position="65"/>
        <end position="77"/>
    </location>
</feature>